<dbReference type="PANTHER" id="PTHR16119:SF13">
    <property type="entry name" value="TRANSMEMBRANE PROTEIN 144 HOMOLOG"/>
    <property type="match status" value="1"/>
</dbReference>
<keyword evidence="3 6" id="KW-0812">Transmembrane</keyword>
<dbReference type="EMBL" id="CAJGYM010000078">
    <property type="protein sequence ID" value="CAD6196718.1"/>
    <property type="molecule type" value="Genomic_DNA"/>
</dbReference>
<dbReference type="Pfam" id="PF07857">
    <property type="entry name" value="TMEM144"/>
    <property type="match status" value="1"/>
</dbReference>
<name>A0A8S1HRA2_9PELO</name>
<protein>
    <submittedName>
        <fullName evidence="7">Uncharacterized protein</fullName>
    </submittedName>
</protein>
<dbReference type="AlphaFoldDB" id="A0A8S1HRA2"/>
<evidence type="ECO:0000313" key="8">
    <source>
        <dbReference type="Proteomes" id="UP000835052"/>
    </source>
</evidence>
<dbReference type="Gene3D" id="1.10.3730.20">
    <property type="match status" value="1"/>
</dbReference>
<feature type="transmembrane region" description="Helical" evidence="6">
    <location>
        <begin position="36"/>
        <end position="54"/>
    </location>
</feature>
<proteinExistence type="inferred from homology"/>
<dbReference type="InterPro" id="IPR037185">
    <property type="entry name" value="EmrE-like"/>
</dbReference>
<feature type="transmembrane region" description="Helical" evidence="6">
    <location>
        <begin position="203"/>
        <end position="225"/>
    </location>
</feature>
<evidence type="ECO:0000256" key="1">
    <source>
        <dbReference type="ARBA" id="ARBA00004141"/>
    </source>
</evidence>
<dbReference type="PANTHER" id="PTHR16119">
    <property type="entry name" value="TRANSMEMBRANE PROTEIN 144"/>
    <property type="match status" value="1"/>
</dbReference>
<comment type="subcellular location">
    <subcellularLocation>
        <location evidence="1">Membrane</location>
        <topology evidence="1">Multi-pass membrane protein</topology>
    </subcellularLocation>
</comment>
<feature type="transmembrane region" description="Helical" evidence="6">
    <location>
        <begin position="166"/>
        <end position="191"/>
    </location>
</feature>
<keyword evidence="8" id="KW-1185">Reference proteome</keyword>
<feature type="transmembrane region" description="Helical" evidence="6">
    <location>
        <begin position="111"/>
        <end position="133"/>
    </location>
</feature>
<evidence type="ECO:0000256" key="2">
    <source>
        <dbReference type="ARBA" id="ARBA00005731"/>
    </source>
</evidence>
<dbReference type="OrthoDB" id="426527at2759"/>
<dbReference type="InterPro" id="IPR010651">
    <property type="entry name" value="Sugar_transport"/>
</dbReference>
<evidence type="ECO:0000256" key="5">
    <source>
        <dbReference type="ARBA" id="ARBA00023136"/>
    </source>
</evidence>
<gene>
    <name evidence="7" type="ORF">CAUJ_LOCUS12630</name>
</gene>
<evidence type="ECO:0000256" key="4">
    <source>
        <dbReference type="ARBA" id="ARBA00022989"/>
    </source>
</evidence>
<evidence type="ECO:0000256" key="6">
    <source>
        <dbReference type="SAM" id="Phobius"/>
    </source>
</evidence>
<reference evidence="7" key="1">
    <citation type="submission" date="2020-10" db="EMBL/GenBank/DDBJ databases">
        <authorList>
            <person name="Kikuchi T."/>
        </authorList>
    </citation>
    <scope>NUCLEOTIDE SEQUENCE</scope>
    <source>
        <strain evidence="7">NKZ352</strain>
    </source>
</reference>
<comment type="caution">
    <text evidence="7">The sequence shown here is derived from an EMBL/GenBank/DDBJ whole genome shotgun (WGS) entry which is preliminary data.</text>
</comment>
<organism evidence="7 8">
    <name type="scientific">Caenorhabditis auriculariae</name>
    <dbReference type="NCBI Taxonomy" id="2777116"/>
    <lineage>
        <taxon>Eukaryota</taxon>
        <taxon>Metazoa</taxon>
        <taxon>Ecdysozoa</taxon>
        <taxon>Nematoda</taxon>
        <taxon>Chromadorea</taxon>
        <taxon>Rhabditida</taxon>
        <taxon>Rhabditina</taxon>
        <taxon>Rhabditomorpha</taxon>
        <taxon>Rhabditoidea</taxon>
        <taxon>Rhabditidae</taxon>
        <taxon>Peloderinae</taxon>
        <taxon>Caenorhabditis</taxon>
    </lineage>
</organism>
<dbReference type="GO" id="GO:0015144">
    <property type="term" value="F:carbohydrate transmembrane transporter activity"/>
    <property type="evidence" value="ECO:0007669"/>
    <property type="project" value="InterPro"/>
</dbReference>
<accession>A0A8S1HRA2</accession>
<feature type="transmembrane region" description="Helical" evidence="6">
    <location>
        <begin position="264"/>
        <end position="286"/>
    </location>
</feature>
<sequence>MEKNAWLGVVCAFTSTVTFGSTYVPLKWFDKADGIFFQWLMSAGQLMVGCLVAVTSPPTPLHPLAMLKLFDCFFIMNGVGMSIGYLLWNTITCICGWAVSRFGLFGNPQQFVQSDFLNILGVVGVCLGGAIYAPIKHVPPKVRPAPWTVKIAEEEQSHHVPTSRRILCLLLTIFVGFLYGNFLTPINYIIAREEGAPPDVRCYFQSYCMGSFITSTLIFAVYASFKKNRPLVNAELCLPSMAAGLLYGIAVITFFMANQHLDQVIAYPILSKAPGIVVSLWGIFLFKEIQQMIRFERRILQNVMPFRPASFTPSSHLLAQGTTFGGQTGARRSLSGLDVNTALELSPDRVYDAELSRRLAGRPAFYDDSLGIIFDGNSAFFLSDRLPLDGRDRSAGRQLGRERSLDRLGRERSLDRLERERLDRERLDRERLERDRLGRDSRGLGRDGRELGRGLTQFERETQQLGQETTYLVLSRELLRGLRLTPRQLATLNLTATEAQALAAPQFALTGEQVAALRLSPAQLFGLRLQPAQIEDIRPYLTQQQLDGLYSLQRQYGGELLREQGLLQGNLQGLQLQGRTRASLSDVNTALEPTIRSAYVIDATR</sequence>
<keyword evidence="4 6" id="KW-1133">Transmembrane helix</keyword>
<dbReference type="SUPFAM" id="SSF103481">
    <property type="entry name" value="Multidrug resistance efflux transporter EmrE"/>
    <property type="match status" value="1"/>
</dbReference>
<dbReference type="GO" id="GO:0016020">
    <property type="term" value="C:membrane"/>
    <property type="evidence" value="ECO:0007669"/>
    <property type="project" value="UniProtKB-SubCell"/>
</dbReference>
<keyword evidence="5 6" id="KW-0472">Membrane</keyword>
<dbReference type="InterPro" id="IPR012435">
    <property type="entry name" value="TMEM144"/>
</dbReference>
<feature type="transmembrane region" description="Helical" evidence="6">
    <location>
        <begin position="237"/>
        <end position="258"/>
    </location>
</feature>
<evidence type="ECO:0000256" key="3">
    <source>
        <dbReference type="ARBA" id="ARBA00022692"/>
    </source>
</evidence>
<feature type="transmembrane region" description="Helical" evidence="6">
    <location>
        <begin position="74"/>
        <end position="99"/>
    </location>
</feature>
<dbReference type="Proteomes" id="UP000835052">
    <property type="component" value="Unassembled WGS sequence"/>
</dbReference>
<evidence type="ECO:0000313" key="7">
    <source>
        <dbReference type="EMBL" id="CAD6196718.1"/>
    </source>
</evidence>
<comment type="similarity">
    <text evidence="2">Belongs to the TMEM144 family.</text>
</comment>